<comment type="catalytic activity">
    <reaction evidence="12">
        <text>a 4-hydroxy-3-(all-trans-polyprenyl)benzoate + 2 reduced [2Fe-2S]-[ferredoxin] + O2 + 2 H(+) = a 3,4-dihydroxy-5-(all-trans-polyprenyl)benzoate + 2 oxidized [2Fe-2S]-[ferredoxin] + H2O</text>
        <dbReference type="Rhea" id="RHEA:81195"/>
        <dbReference type="Rhea" id="RHEA-COMP:9514"/>
        <dbReference type="Rhea" id="RHEA-COMP:10000"/>
        <dbReference type="Rhea" id="RHEA-COMP:10001"/>
        <dbReference type="Rhea" id="RHEA-COMP:10930"/>
        <dbReference type="ChEBI" id="CHEBI:15377"/>
        <dbReference type="ChEBI" id="CHEBI:15378"/>
        <dbReference type="ChEBI" id="CHEBI:15379"/>
        <dbReference type="ChEBI" id="CHEBI:33737"/>
        <dbReference type="ChEBI" id="CHEBI:33738"/>
        <dbReference type="ChEBI" id="CHEBI:64694"/>
        <dbReference type="ChEBI" id="CHEBI:78396"/>
        <dbReference type="EC" id="1.14.15.45"/>
    </reaction>
</comment>
<dbReference type="NCBIfam" id="TIGR01988">
    <property type="entry name" value="Ubi-OHases"/>
    <property type="match status" value="1"/>
</dbReference>
<evidence type="ECO:0000256" key="5">
    <source>
        <dbReference type="ARBA" id="ARBA00022792"/>
    </source>
</evidence>
<keyword evidence="7" id="KW-0809">Transit peptide</keyword>
<keyword evidence="6 12" id="KW-0274">FAD</keyword>
<dbReference type="PRINTS" id="PR00420">
    <property type="entry name" value="RNGMNOXGNASE"/>
</dbReference>
<gene>
    <name evidence="14" type="primary">LOC106120219</name>
    <name evidence="12" type="synonym">coq6</name>
</gene>
<comment type="function">
    <text evidence="12">FAD-dependent monooxygenase required for two non-consecutive steps during ubiquinone biosynthesis. Required for the C5-ring hydroxylation during ubiquinone biosynthesis by catalyzing the hydroxylation of 4-hydroxy-3-(all-trans-polyprenyl)benzoic acid to 3,4-dihydroxy-5-(all-trans-polyprenyl)benzoic acid. Also acts downstream of coq4, for the C1-hydroxylation during ubiquinone biosynthesis by catalyzing the hydroxylation of 2-methoxy-6-(all-trans-polyprenyl)phenol to 2-methoxy-6-(all-trans-polyprenyl)benzene-1,4-diol. The electrons required for the hydroxylation reaction are funneled indirectly to coq6 from NADPH via a ferredoxin/ferredoxin reductase system.</text>
</comment>
<keyword evidence="5 12" id="KW-0999">Mitochondrion inner membrane</keyword>
<dbReference type="FunFam" id="3.30.9.10:FF:000111">
    <property type="entry name" value="Ubiquinone biosynthesis monooxygenase COQ6, mitochondrial"/>
    <property type="match status" value="1"/>
</dbReference>
<evidence type="ECO:0000256" key="4">
    <source>
        <dbReference type="ARBA" id="ARBA00022688"/>
    </source>
</evidence>
<evidence type="ECO:0000256" key="11">
    <source>
        <dbReference type="ARBA" id="ARBA00023136"/>
    </source>
</evidence>
<feature type="domain" description="FAD-binding" evidence="13">
    <location>
        <begin position="359"/>
        <end position="423"/>
    </location>
</feature>
<keyword evidence="11 12" id="KW-0472">Membrane</keyword>
<evidence type="ECO:0000256" key="8">
    <source>
        <dbReference type="ARBA" id="ARBA00023002"/>
    </source>
</evidence>
<name>A0AAJ6ZEK6_PAPXU</name>
<dbReference type="SUPFAM" id="SSF51905">
    <property type="entry name" value="FAD/NAD(P)-binding domain"/>
    <property type="match status" value="1"/>
</dbReference>
<keyword evidence="9 12" id="KW-0503">Monooxygenase</keyword>
<dbReference type="GeneID" id="106120219"/>
<comment type="catalytic activity">
    <reaction evidence="12">
        <text>a 2-methoxy-6-(all-trans-polyprenyl)phenol + 2 reduced [2Fe-2S]-[ferredoxin] + O2 + 2 H(+) = a 2-methoxy-6-(all-trans-polyprenyl)benzene-1,4-diol + 2 oxidized [2Fe-2S]-[ferredoxin] + H2O</text>
        <dbReference type="Rhea" id="RHEA:81183"/>
        <dbReference type="Rhea" id="RHEA-COMP:9551"/>
        <dbReference type="Rhea" id="RHEA-COMP:10000"/>
        <dbReference type="Rhea" id="RHEA-COMP:10001"/>
        <dbReference type="Rhea" id="RHEA-COMP:10858"/>
        <dbReference type="ChEBI" id="CHEBI:15377"/>
        <dbReference type="ChEBI" id="CHEBI:15378"/>
        <dbReference type="ChEBI" id="CHEBI:15379"/>
        <dbReference type="ChEBI" id="CHEBI:33737"/>
        <dbReference type="ChEBI" id="CHEBI:33738"/>
        <dbReference type="ChEBI" id="CHEBI:62731"/>
        <dbReference type="ChEBI" id="CHEBI:84166"/>
        <dbReference type="EC" id="1.14.15.46"/>
    </reaction>
</comment>
<dbReference type="PROSITE" id="PS01304">
    <property type="entry name" value="UBIH"/>
    <property type="match status" value="1"/>
</dbReference>
<dbReference type="Proteomes" id="UP000694872">
    <property type="component" value="Unplaced"/>
</dbReference>
<dbReference type="InterPro" id="IPR010971">
    <property type="entry name" value="UbiH/COQ6"/>
</dbReference>
<evidence type="ECO:0000256" key="12">
    <source>
        <dbReference type="HAMAP-Rule" id="MF_03193"/>
    </source>
</evidence>
<keyword evidence="4 12" id="KW-0831">Ubiquinone biosynthesis</keyword>
<dbReference type="GO" id="GO:0071949">
    <property type="term" value="F:FAD binding"/>
    <property type="evidence" value="ECO:0007669"/>
    <property type="project" value="InterPro"/>
</dbReference>
<evidence type="ECO:0000256" key="10">
    <source>
        <dbReference type="ARBA" id="ARBA00023128"/>
    </source>
</evidence>
<comment type="subunit">
    <text evidence="12">Component of a multi-subunit COQ enzyme complex.</text>
</comment>
<evidence type="ECO:0000256" key="1">
    <source>
        <dbReference type="ARBA" id="ARBA00001974"/>
    </source>
</evidence>
<dbReference type="AlphaFoldDB" id="A0AAJ6ZEK6"/>
<evidence type="ECO:0000256" key="7">
    <source>
        <dbReference type="ARBA" id="ARBA00022946"/>
    </source>
</evidence>
<protein>
    <recommendedName>
        <fullName evidence="12">Ubiquinone biosynthesis monooxygenase COQ6, mitochondrial</fullName>
        <ecNumber evidence="12">1.14.15.45</ecNumber>
    </recommendedName>
    <alternativeName>
        <fullName evidence="12">2-methoxy-6-polyprenolphenol 4-hydroxylase</fullName>
        <ecNumber evidence="12">1.14.15.46</ecNumber>
    </alternativeName>
</protein>
<evidence type="ECO:0000256" key="2">
    <source>
        <dbReference type="ARBA" id="ARBA00005349"/>
    </source>
</evidence>
<dbReference type="RefSeq" id="XP_013170949.1">
    <property type="nucleotide sequence ID" value="XM_013315495.1"/>
</dbReference>
<keyword evidence="10 12" id="KW-0496">Mitochondrion</keyword>
<proteinExistence type="inferred from homology"/>
<dbReference type="InterPro" id="IPR018168">
    <property type="entry name" value="Ubi_Hdrlase_CS"/>
</dbReference>
<dbReference type="GO" id="GO:0106364">
    <property type="term" value="F:4-hydroxy-3-all-trans-polyprenylbenzoate oxygenase activity"/>
    <property type="evidence" value="ECO:0007669"/>
    <property type="project" value="UniProtKB-EC"/>
</dbReference>
<dbReference type="EC" id="1.14.15.46" evidence="12"/>
<dbReference type="KEGG" id="pxu:106120219"/>
<dbReference type="GO" id="GO:0120538">
    <property type="term" value="F:2-methoxy-6-polyprenolphenol 4-hydroxylase activity"/>
    <property type="evidence" value="ECO:0007669"/>
    <property type="project" value="UniProtKB-EC"/>
</dbReference>
<keyword evidence="14" id="KW-0830">Ubiquinone</keyword>
<dbReference type="GO" id="GO:0016712">
    <property type="term" value="F:oxidoreductase activity, acting on paired donors, with incorporation or reduction of molecular oxygen, reduced flavin or flavoprotein as one donor, and incorporation of one atom of oxygen"/>
    <property type="evidence" value="ECO:0007669"/>
    <property type="project" value="UniProtKB-UniRule"/>
</dbReference>
<dbReference type="Gene3D" id="3.50.50.60">
    <property type="entry name" value="FAD/NAD(P)-binding domain"/>
    <property type="match status" value="2"/>
</dbReference>
<dbReference type="Pfam" id="PF01494">
    <property type="entry name" value="FAD_binding_3"/>
    <property type="match status" value="2"/>
</dbReference>
<dbReference type="FunFam" id="3.50.50.60:FF:000086">
    <property type="entry name" value="Ubiquinone biosynthesis monooxygenase COQ6, mitochondrial"/>
    <property type="match status" value="1"/>
</dbReference>
<evidence type="ECO:0000256" key="3">
    <source>
        <dbReference type="ARBA" id="ARBA00022630"/>
    </source>
</evidence>
<comment type="similarity">
    <text evidence="2 12">Belongs to the UbiH/COQ6 family.</text>
</comment>
<dbReference type="HAMAP" id="MF_03193">
    <property type="entry name" value="COQ6_monooxygenase"/>
    <property type="match status" value="1"/>
</dbReference>
<keyword evidence="8 12" id="KW-0560">Oxidoreductase</keyword>
<comment type="subcellular location">
    <subcellularLocation>
        <location evidence="12">Mitochondrion inner membrane</location>
        <topology evidence="12">Peripheral membrane protein</topology>
        <orientation evidence="12">Matrix side</orientation>
    </subcellularLocation>
</comment>
<dbReference type="CTD" id="51004"/>
<evidence type="ECO:0000256" key="6">
    <source>
        <dbReference type="ARBA" id="ARBA00022827"/>
    </source>
</evidence>
<dbReference type="InterPro" id="IPR000689">
    <property type="entry name" value="UbQ_mOase_COQ6"/>
</dbReference>
<sequence>MLRNSKAFVNCWFYPTTMLKRNIRSIISLRKFSSSQNANIKGSYDVIIAGGGMVGCTLACAMGKKALLSNLKVLLLEGSPSQKFELKQEYSNRVVALNQNTKSLMKSLQVWEHVEKMRLQPVRYMQVWDACSDALISFSSSDVLDDDVAYIVENDVLLNAIDKELKSSAVKNVEIVYGAKIAGYELPQSENSESIVKMSNGDIYKCQLLIGADGANSAVRKAMGVQYLSWNYDQMGIVATLHLAEETENTTAWQRFLPTGPVAFLPLDSKRSSLVWSTTHAHAKELVKLPDEQFVDALNDAMWKQYPRRSTVDACTMWVGGMLRRAGLPDGAERQLPPSVRAIVPASRAAFPFAFGHSTKYIAPGVVLVGDAAHRVHPLAGQGVNLGFGDVKDLTDLLADALYTGLDISHHSWLQSYESVRQRHNVPTQMAIDALYRLYSLDVAPLVLVRSLGLQLTNAFHPIKKLIMSHATT</sequence>
<dbReference type="GO" id="GO:0031314">
    <property type="term" value="C:extrinsic component of mitochondrial inner membrane"/>
    <property type="evidence" value="ECO:0007669"/>
    <property type="project" value="UniProtKB-UniRule"/>
</dbReference>
<dbReference type="FunFam" id="3.50.50.60:FF:000021">
    <property type="entry name" value="Ubiquinone biosynthesis monooxygenase COQ6"/>
    <property type="match status" value="1"/>
</dbReference>
<dbReference type="InterPro" id="IPR051205">
    <property type="entry name" value="UbiH/COQ6_monooxygenase"/>
</dbReference>
<evidence type="ECO:0000259" key="13">
    <source>
        <dbReference type="Pfam" id="PF01494"/>
    </source>
</evidence>
<dbReference type="EC" id="1.14.15.45" evidence="12"/>
<accession>A0AAJ6ZEK6</accession>
<evidence type="ECO:0000256" key="9">
    <source>
        <dbReference type="ARBA" id="ARBA00023033"/>
    </source>
</evidence>
<dbReference type="PANTHER" id="PTHR43876">
    <property type="entry name" value="UBIQUINONE BIOSYNTHESIS MONOOXYGENASE COQ6, MITOCHONDRIAL"/>
    <property type="match status" value="1"/>
</dbReference>
<evidence type="ECO:0000313" key="14">
    <source>
        <dbReference type="RefSeq" id="XP_013170949.1"/>
    </source>
</evidence>
<dbReference type="PANTHER" id="PTHR43876:SF7">
    <property type="entry name" value="UBIQUINONE BIOSYNTHESIS MONOOXYGENASE COQ6, MITOCHONDRIAL"/>
    <property type="match status" value="1"/>
</dbReference>
<dbReference type="InterPro" id="IPR036188">
    <property type="entry name" value="FAD/NAD-bd_sf"/>
</dbReference>
<reference evidence="14" key="1">
    <citation type="submission" date="2025-08" db="UniProtKB">
        <authorList>
            <consortium name="RefSeq"/>
        </authorList>
    </citation>
    <scope>IDENTIFICATION</scope>
</reference>
<comment type="pathway">
    <text evidence="12">Cofactor biosynthesis; ubiquinone biosynthesis.</text>
</comment>
<dbReference type="NCBIfam" id="TIGR01989">
    <property type="entry name" value="COQ6"/>
    <property type="match status" value="1"/>
</dbReference>
<comment type="cofactor">
    <cofactor evidence="1 12">
        <name>FAD</name>
        <dbReference type="ChEBI" id="CHEBI:57692"/>
    </cofactor>
</comment>
<feature type="domain" description="FAD-binding" evidence="13">
    <location>
        <begin position="44"/>
        <end position="296"/>
    </location>
</feature>
<organism evidence="14">
    <name type="scientific">Papilio xuthus</name>
    <name type="common">Asian swallowtail butterfly</name>
    <dbReference type="NCBI Taxonomy" id="66420"/>
    <lineage>
        <taxon>Eukaryota</taxon>
        <taxon>Metazoa</taxon>
        <taxon>Ecdysozoa</taxon>
        <taxon>Arthropoda</taxon>
        <taxon>Hexapoda</taxon>
        <taxon>Insecta</taxon>
        <taxon>Pterygota</taxon>
        <taxon>Neoptera</taxon>
        <taxon>Endopterygota</taxon>
        <taxon>Lepidoptera</taxon>
        <taxon>Glossata</taxon>
        <taxon>Ditrysia</taxon>
        <taxon>Papilionoidea</taxon>
        <taxon>Papilionidae</taxon>
        <taxon>Papilioninae</taxon>
        <taxon>Papilio</taxon>
    </lineage>
</organism>
<dbReference type="InterPro" id="IPR002938">
    <property type="entry name" value="FAD-bd"/>
</dbReference>
<keyword evidence="3 12" id="KW-0285">Flavoprotein</keyword>